<evidence type="ECO:0000313" key="3">
    <source>
        <dbReference type="Proteomes" id="UP001154078"/>
    </source>
</evidence>
<name>A0A9P0FMA9_BRAAE</name>
<protein>
    <submittedName>
        <fullName evidence="2">Uncharacterized protein</fullName>
    </submittedName>
</protein>
<dbReference type="AlphaFoldDB" id="A0A9P0FMA9"/>
<accession>A0A9P0FMA9</accession>
<gene>
    <name evidence="2" type="ORF">MELIAE_LOCUS10266</name>
</gene>
<dbReference type="OrthoDB" id="7450257at2759"/>
<feature type="region of interest" description="Disordered" evidence="1">
    <location>
        <begin position="142"/>
        <end position="166"/>
    </location>
</feature>
<proteinExistence type="predicted"/>
<evidence type="ECO:0000313" key="2">
    <source>
        <dbReference type="EMBL" id="CAH0560531.1"/>
    </source>
</evidence>
<dbReference type="EMBL" id="OV121138">
    <property type="protein sequence ID" value="CAH0560531.1"/>
    <property type="molecule type" value="Genomic_DNA"/>
</dbReference>
<keyword evidence="3" id="KW-1185">Reference proteome</keyword>
<feature type="compositionally biased region" description="Basic and acidic residues" evidence="1">
    <location>
        <begin position="154"/>
        <end position="164"/>
    </location>
</feature>
<evidence type="ECO:0000256" key="1">
    <source>
        <dbReference type="SAM" id="MobiDB-lite"/>
    </source>
</evidence>
<dbReference type="Proteomes" id="UP001154078">
    <property type="component" value="Chromosome 7"/>
</dbReference>
<sequence length="621" mass="71087">MKGRKDMKQSFSCQGLVFVHWDGKILPDYHYLTKVEHLSVVVSADGIEKLLGVQQMKSETYFENGIWWIKESSQRSLDGKLQDLENTILDITKCPPEKIDELQRTIKAFKVVYKRRWLACNYIEARFLEKYEEWLNEEIEIPTDSIPGSSKGRPSKEFGESSDRSKRRKTMELRYIGTVDELTYAAQMTQRAAGNIDVAKVIQDVTKSPTRATKFRKAAIIGSKTMTTKKHTPEGALGIFVEANLTVSQYKVIRQANKDVYPCYTYVQRAKQDCYPPKNVSETVAEVKLQDLVDHTTSRLCKYLEPVFQQSIQSTDTDLVLIYKWGCDGSTQTQYKQKFEEDGNSDANIFLSSIVPLRLMSGNKIIWQNMQPSSPRYCRPIRIRYVKEDKDITNEEIEYIENQALNLQATRVCNAATNTSSTLRCYICGKTSKSFNELTSTNPENPETFKFGLSILHARIRFFEFLLHLSYKIKAEVYKGRIKEKSDRGKIQAAKETVQKEFHDRMGLLVDIPKAGYGNTNDGNSSRRFFNNPQEAADITGVDLILIIYFKVILEVISSGFDIDLKKFSTFTMNTANHYVNLYPWQPMSPTVHKILMPSSVQCHSPCITANRPIVRRSSGS</sequence>
<reference evidence="2" key="1">
    <citation type="submission" date="2021-12" db="EMBL/GenBank/DDBJ databases">
        <authorList>
            <person name="King R."/>
        </authorList>
    </citation>
    <scope>NUCLEOTIDE SEQUENCE</scope>
</reference>
<organism evidence="2 3">
    <name type="scientific">Brassicogethes aeneus</name>
    <name type="common">Rape pollen beetle</name>
    <name type="synonym">Meligethes aeneus</name>
    <dbReference type="NCBI Taxonomy" id="1431903"/>
    <lineage>
        <taxon>Eukaryota</taxon>
        <taxon>Metazoa</taxon>
        <taxon>Ecdysozoa</taxon>
        <taxon>Arthropoda</taxon>
        <taxon>Hexapoda</taxon>
        <taxon>Insecta</taxon>
        <taxon>Pterygota</taxon>
        <taxon>Neoptera</taxon>
        <taxon>Endopterygota</taxon>
        <taxon>Coleoptera</taxon>
        <taxon>Polyphaga</taxon>
        <taxon>Cucujiformia</taxon>
        <taxon>Nitidulidae</taxon>
        <taxon>Meligethinae</taxon>
        <taxon>Brassicogethes</taxon>
    </lineage>
</organism>